<keyword evidence="1" id="KW-0808">Transferase</keyword>
<dbReference type="InterPro" id="IPR032821">
    <property type="entry name" value="PKS_assoc"/>
</dbReference>
<sequence>MAMRHGTMPKSLHIDAPTPDVDWSAGNVSLLTDDRPWPADERPRRAGVSAFGVSGTNAHVILEDFPAEALATDAHATDATPTEALPADARSTDAMPADAPEPPAGRSRGCCRPRATPPCASRPGSSGSTWTPTRTPGPPTSATRWAPPAHCSTTGPSWSARASTTSGRASTPSWTGGTRPTPPRPRPSRVAGPCSSSPVRDPSGSGWRPGCWSPPRRSARACWPATRRCPSSSTGRCWTCCGRPRTRRLRPGSTSSSRRCSP</sequence>
<keyword evidence="2" id="KW-0511">Multifunctional enzyme</keyword>
<comment type="caution">
    <text evidence="5">The sequence shown here is derived from an EMBL/GenBank/DDBJ whole genome shotgun (WGS) entry which is preliminary data.</text>
</comment>
<dbReference type="OrthoDB" id="3540929at2"/>
<organism evidence="5 6">
    <name type="scientific">Kitasatospora acidiphila</name>
    <dbReference type="NCBI Taxonomy" id="2567942"/>
    <lineage>
        <taxon>Bacteria</taxon>
        <taxon>Bacillati</taxon>
        <taxon>Actinomycetota</taxon>
        <taxon>Actinomycetes</taxon>
        <taxon>Kitasatosporales</taxon>
        <taxon>Streptomycetaceae</taxon>
        <taxon>Kitasatospora</taxon>
    </lineage>
</organism>
<feature type="region of interest" description="Disordered" evidence="3">
    <location>
        <begin position="77"/>
        <end position="236"/>
    </location>
</feature>
<proteinExistence type="predicted"/>
<dbReference type="InterPro" id="IPR050091">
    <property type="entry name" value="PKS_NRPS_Biosynth_Enz"/>
</dbReference>
<evidence type="ECO:0000313" key="5">
    <source>
        <dbReference type="EMBL" id="TQF08100.1"/>
    </source>
</evidence>
<dbReference type="PANTHER" id="PTHR43775:SF51">
    <property type="entry name" value="INACTIVE PHENOLPHTHIOCEROL SYNTHESIS POLYKETIDE SYNTHASE TYPE I PKS1-RELATED"/>
    <property type="match status" value="1"/>
</dbReference>
<evidence type="ECO:0000259" key="4">
    <source>
        <dbReference type="Pfam" id="PF16197"/>
    </source>
</evidence>
<accession>A0A540WGF4</accession>
<feature type="compositionally biased region" description="Low complexity" evidence="3">
    <location>
        <begin position="157"/>
        <end position="179"/>
    </location>
</feature>
<keyword evidence="6" id="KW-1185">Reference proteome</keyword>
<dbReference type="PANTHER" id="PTHR43775">
    <property type="entry name" value="FATTY ACID SYNTHASE"/>
    <property type="match status" value="1"/>
</dbReference>
<name>A0A540WGF4_9ACTN</name>
<protein>
    <recommendedName>
        <fullName evidence="4">Polyketide synthase C-terminal extension domain-containing protein</fullName>
    </recommendedName>
</protein>
<evidence type="ECO:0000256" key="1">
    <source>
        <dbReference type="ARBA" id="ARBA00022679"/>
    </source>
</evidence>
<feature type="compositionally biased region" description="Low complexity" evidence="3">
    <location>
        <begin position="121"/>
        <end position="144"/>
    </location>
</feature>
<evidence type="ECO:0000256" key="2">
    <source>
        <dbReference type="ARBA" id="ARBA00023268"/>
    </source>
</evidence>
<gene>
    <name evidence="5" type="ORF">E6W39_00815</name>
</gene>
<evidence type="ECO:0000256" key="3">
    <source>
        <dbReference type="SAM" id="MobiDB-lite"/>
    </source>
</evidence>
<feature type="domain" description="Polyketide synthase C-terminal extension" evidence="4">
    <location>
        <begin position="17"/>
        <end position="92"/>
    </location>
</feature>
<dbReference type="EMBL" id="VIGB01000001">
    <property type="protein sequence ID" value="TQF08100.1"/>
    <property type="molecule type" value="Genomic_DNA"/>
</dbReference>
<dbReference type="AlphaFoldDB" id="A0A540WGF4"/>
<dbReference type="Pfam" id="PF16197">
    <property type="entry name" value="KAsynt_C_assoc"/>
    <property type="match status" value="1"/>
</dbReference>
<dbReference type="Gene3D" id="3.40.47.10">
    <property type="match status" value="1"/>
</dbReference>
<dbReference type="InterPro" id="IPR016039">
    <property type="entry name" value="Thiolase-like"/>
</dbReference>
<dbReference type="GO" id="GO:0006633">
    <property type="term" value="P:fatty acid biosynthetic process"/>
    <property type="evidence" value="ECO:0007669"/>
    <property type="project" value="TreeGrafter"/>
</dbReference>
<dbReference type="GO" id="GO:0004312">
    <property type="term" value="F:fatty acid synthase activity"/>
    <property type="evidence" value="ECO:0007669"/>
    <property type="project" value="TreeGrafter"/>
</dbReference>
<dbReference type="SUPFAM" id="SSF53901">
    <property type="entry name" value="Thiolase-like"/>
    <property type="match status" value="1"/>
</dbReference>
<evidence type="ECO:0000313" key="6">
    <source>
        <dbReference type="Proteomes" id="UP000319103"/>
    </source>
</evidence>
<reference evidence="5 6" key="1">
    <citation type="submission" date="2019-06" db="EMBL/GenBank/DDBJ databases">
        <title>Description of Kitasatospora acidophila sp. nov. isolated from pine grove soil, and reclassification of Streptomyces novaecaesareae to Kitasatospora novaeceasareae comb. nov.</title>
        <authorList>
            <person name="Kim M.J."/>
        </authorList>
    </citation>
    <scope>NUCLEOTIDE SEQUENCE [LARGE SCALE GENOMIC DNA]</scope>
    <source>
        <strain evidence="5 6">MMS16-CNU292</strain>
    </source>
</reference>
<dbReference type="Proteomes" id="UP000319103">
    <property type="component" value="Unassembled WGS sequence"/>
</dbReference>